<evidence type="ECO:0000313" key="7">
    <source>
        <dbReference type="EMBL" id="KUN83753.1"/>
    </source>
</evidence>
<dbReference type="EMBL" id="LMWW01000020">
    <property type="protein sequence ID" value="KUN83753.1"/>
    <property type="molecule type" value="Genomic_DNA"/>
</dbReference>
<gene>
    <name evidence="7" type="ORF">AQJ64_16665</name>
</gene>
<dbReference type="AlphaFoldDB" id="A0A101T190"/>
<keyword evidence="3 5" id="KW-1133">Transmembrane helix</keyword>
<dbReference type="Gene3D" id="1.20.1250.20">
    <property type="entry name" value="MFS general substrate transporter like domains"/>
    <property type="match status" value="1"/>
</dbReference>
<feature type="transmembrane region" description="Helical" evidence="5">
    <location>
        <begin position="190"/>
        <end position="211"/>
    </location>
</feature>
<dbReference type="RefSeq" id="WP_055631744.1">
    <property type="nucleotide sequence ID" value="NZ_KQ948767.1"/>
</dbReference>
<keyword evidence="4 5" id="KW-0472">Membrane</keyword>
<feature type="transmembrane region" description="Helical" evidence="5">
    <location>
        <begin position="105"/>
        <end position="123"/>
    </location>
</feature>
<dbReference type="InterPro" id="IPR036259">
    <property type="entry name" value="MFS_trans_sf"/>
</dbReference>
<dbReference type="InterPro" id="IPR020846">
    <property type="entry name" value="MFS_dom"/>
</dbReference>
<feature type="domain" description="Major facilitator superfamily (MFS) profile" evidence="6">
    <location>
        <begin position="33"/>
        <end position="240"/>
    </location>
</feature>
<evidence type="ECO:0000256" key="5">
    <source>
        <dbReference type="SAM" id="Phobius"/>
    </source>
</evidence>
<organism evidence="7 8">
    <name type="scientific">Streptomyces griseoruber</name>
    <dbReference type="NCBI Taxonomy" id="1943"/>
    <lineage>
        <taxon>Bacteria</taxon>
        <taxon>Bacillati</taxon>
        <taxon>Actinomycetota</taxon>
        <taxon>Actinomycetes</taxon>
        <taxon>Kitasatosporales</taxon>
        <taxon>Streptomycetaceae</taxon>
        <taxon>Streptomyces</taxon>
    </lineage>
</organism>
<protein>
    <recommendedName>
        <fullName evidence="6">Major facilitator superfamily (MFS) profile domain-containing protein</fullName>
    </recommendedName>
</protein>
<dbReference type="PROSITE" id="PS50850">
    <property type="entry name" value="MFS"/>
    <property type="match status" value="1"/>
</dbReference>
<dbReference type="Proteomes" id="UP000052982">
    <property type="component" value="Unassembled WGS sequence"/>
</dbReference>
<feature type="transmembrane region" description="Helical" evidence="5">
    <location>
        <begin position="30"/>
        <end position="54"/>
    </location>
</feature>
<keyword evidence="8" id="KW-1185">Reference proteome</keyword>
<sequence>MTASPISPGPLAESVITPSDTEHPPVGKSFIFAFAFAYAGFWIACLTPGTVSLALKVQALVGSEDAASTLSAVVGVGVLLPLLLMPVVGRLSDRTTARMGMRRPYLLAGAAGVVALGAVMGLAPNVPVLLAAFALYSVAANLIGTPLLAVIADRVPVRQRGLVSGLVGLTLPLAVIGGTFIVQAVAADTLLMFLLPPLIAAVSVLVFIALVRVMDSARAWQEASTAALRTANSRLRDVSR</sequence>
<feature type="transmembrane region" description="Helical" evidence="5">
    <location>
        <begin position="162"/>
        <end position="184"/>
    </location>
</feature>
<evidence type="ECO:0000256" key="2">
    <source>
        <dbReference type="ARBA" id="ARBA00022692"/>
    </source>
</evidence>
<reference evidence="7 8" key="1">
    <citation type="submission" date="2015-10" db="EMBL/GenBank/DDBJ databases">
        <title>Draft genome sequence of Streptomyces griseoruber DSM 40281, type strain for the species Streptomyces griseoruber.</title>
        <authorList>
            <person name="Ruckert C."/>
            <person name="Winkler A."/>
            <person name="Kalinowski J."/>
            <person name="Kampfer P."/>
            <person name="Glaeser S."/>
        </authorList>
    </citation>
    <scope>NUCLEOTIDE SEQUENCE [LARGE SCALE GENOMIC DNA]</scope>
    <source>
        <strain evidence="7 8">DSM 40281</strain>
    </source>
</reference>
<dbReference type="InterPro" id="IPR011701">
    <property type="entry name" value="MFS"/>
</dbReference>
<proteinExistence type="predicted"/>
<comment type="subcellular location">
    <subcellularLocation>
        <location evidence="1">Cell membrane</location>
        <topology evidence="1">Multi-pass membrane protein</topology>
    </subcellularLocation>
</comment>
<evidence type="ECO:0000313" key="8">
    <source>
        <dbReference type="Proteomes" id="UP000052982"/>
    </source>
</evidence>
<feature type="transmembrane region" description="Helical" evidence="5">
    <location>
        <begin position="129"/>
        <end position="150"/>
    </location>
</feature>
<comment type="caution">
    <text evidence="7">The sequence shown here is derived from an EMBL/GenBank/DDBJ whole genome shotgun (WGS) entry which is preliminary data.</text>
</comment>
<dbReference type="GO" id="GO:0022857">
    <property type="term" value="F:transmembrane transporter activity"/>
    <property type="evidence" value="ECO:0007669"/>
    <property type="project" value="InterPro"/>
</dbReference>
<dbReference type="SUPFAM" id="SSF103473">
    <property type="entry name" value="MFS general substrate transporter"/>
    <property type="match status" value="1"/>
</dbReference>
<accession>A0A101T190</accession>
<dbReference type="OrthoDB" id="7584869at2"/>
<dbReference type="PANTHER" id="PTHR23528">
    <property type="match status" value="1"/>
</dbReference>
<dbReference type="PANTHER" id="PTHR23528:SF1">
    <property type="entry name" value="MAJOR FACILITATOR SUPERFAMILY (MFS) PROFILE DOMAIN-CONTAINING PROTEIN"/>
    <property type="match status" value="1"/>
</dbReference>
<dbReference type="GO" id="GO:0005886">
    <property type="term" value="C:plasma membrane"/>
    <property type="evidence" value="ECO:0007669"/>
    <property type="project" value="UniProtKB-SubCell"/>
</dbReference>
<evidence type="ECO:0000256" key="3">
    <source>
        <dbReference type="ARBA" id="ARBA00022989"/>
    </source>
</evidence>
<evidence type="ECO:0000256" key="1">
    <source>
        <dbReference type="ARBA" id="ARBA00004651"/>
    </source>
</evidence>
<evidence type="ECO:0000256" key="4">
    <source>
        <dbReference type="ARBA" id="ARBA00023136"/>
    </source>
</evidence>
<dbReference type="Pfam" id="PF07690">
    <property type="entry name" value="MFS_1"/>
    <property type="match status" value="1"/>
</dbReference>
<evidence type="ECO:0000259" key="6">
    <source>
        <dbReference type="PROSITE" id="PS50850"/>
    </source>
</evidence>
<dbReference type="STRING" id="1943.AQJ64_16665"/>
<feature type="transmembrane region" description="Helical" evidence="5">
    <location>
        <begin position="66"/>
        <end position="84"/>
    </location>
</feature>
<name>A0A101T190_9ACTN</name>
<keyword evidence="2 5" id="KW-0812">Transmembrane</keyword>